<evidence type="ECO:0000256" key="7">
    <source>
        <dbReference type="ARBA" id="ARBA00023125"/>
    </source>
</evidence>
<proteinExistence type="inferred from homology"/>
<comment type="similarity">
    <text evidence="2">Belongs to the XPA family.</text>
</comment>
<evidence type="ECO:0000256" key="8">
    <source>
        <dbReference type="ARBA" id="ARBA00023204"/>
    </source>
</evidence>
<dbReference type="CDD" id="cd21076">
    <property type="entry name" value="DBD_XPA"/>
    <property type="match status" value="1"/>
</dbReference>
<keyword evidence="9" id="KW-0539">Nucleus</keyword>
<dbReference type="InterPro" id="IPR000465">
    <property type="entry name" value="XPA/RAD14"/>
</dbReference>
<evidence type="ECO:0000256" key="1">
    <source>
        <dbReference type="ARBA" id="ARBA00004123"/>
    </source>
</evidence>
<dbReference type="InterPro" id="IPR022652">
    <property type="entry name" value="Znf_XPA_CS"/>
</dbReference>
<evidence type="ECO:0000313" key="12">
    <source>
        <dbReference type="EnsemblMetazoa" id="AFAF013755-PA"/>
    </source>
</evidence>
<feature type="compositionally biased region" description="Low complexity" evidence="10">
    <location>
        <begin position="1"/>
        <end position="20"/>
    </location>
</feature>
<dbReference type="SUPFAM" id="SSF57716">
    <property type="entry name" value="Glucocorticoid receptor-like (DNA-binding domain)"/>
    <property type="match status" value="1"/>
</dbReference>
<evidence type="ECO:0000256" key="10">
    <source>
        <dbReference type="SAM" id="MobiDB-lite"/>
    </source>
</evidence>
<dbReference type="PANTHER" id="PTHR10142">
    <property type="entry name" value="DNA REPAIR PROTEIN COMPLEMENTING XP-A CELLS"/>
    <property type="match status" value="1"/>
</dbReference>
<evidence type="ECO:0000256" key="5">
    <source>
        <dbReference type="ARBA" id="ARBA00022771"/>
    </source>
</evidence>
<reference evidence="13" key="1">
    <citation type="submission" date="2014-01" db="EMBL/GenBank/DDBJ databases">
        <title>The Genome Sequence of Anopheles farauti FAR1 (V2).</title>
        <authorList>
            <consortium name="The Broad Institute Genomics Platform"/>
            <person name="Neafsey D.E."/>
            <person name="Besansky N."/>
            <person name="Howell P."/>
            <person name="Walton C."/>
            <person name="Young S.K."/>
            <person name="Zeng Q."/>
            <person name="Gargeya S."/>
            <person name="Fitzgerald M."/>
            <person name="Haas B."/>
            <person name="Abouelleil A."/>
            <person name="Allen A.W."/>
            <person name="Alvarado L."/>
            <person name="Arachchi H.M."/>
            <person name="Berlin A.M."/>
            <person name="Chapman S.B."/>
            <person name="Gainer-Dewar J."/>
            <person name="Goldberg J."/>
            <person name="Griggs A."/>
            <person name="Gujja S."/>
            <person name="Hansen M."/>
            <person name="Howarth C."/>
            <person name="Imamovic A."/>
            <person name="Ireland A."/>
            <person name="Larimer J."/>
            <person name="McCowan C."/>
            <person name="Murphy C."/>
            <person name="Pearson M."/>
            <person name="Poon T.W."/>
            <person name="Priest M."/>
            <person name="Roberts A."/>
            <person name="Saif S."/>
            <person name="Shea T."/>
            <person name="Sisk P."/>
            <person name="Sykes S."/>
            <person name="Wortman J."/>
            <person name="Nusbaum C."/>
            <person name="Birren B."/>
        </authorList>
    </citation>
    <scope>NUCLEOTIDE SEQUENCE [LARGE SCALE GENOMIC DNA]</scope>
    <source>
        <strain evidence="13">FAR1</strain>
    </source>
</reference>
<feature type="compositionally biased region" description="Acidic residues" evidence="10">
    <location>
        <begin position="93"/>
        <end position="102"/>
    </location>
</feature>
<accession>A0A182QNJ1</accession>
<dbReference type="Pfam" id="PF05181">
    <property type="entry name" value="XPA_C"/>
    <property type="match status" value="1"/>
</dbReference>
<keyword evidence="7" id="KW-0238">DNA-binding</keyword>
<dbReference type="PANTHER" id="PTHR10142:SF0">
    <property type="entry name" value="DNA REPAIR PROTEIN COMPLEMENTING XP-A CELLS"/>
    <property type="match status" value="1"/>
</dbReference>
<feature type="region of interest" description="Disordered" evidence="10">
    <location>
        <begin position="1"/>
        <end position="32"/>
    </location>
</feature>
<keyword evidence="8" id="KW-0234">DNA repair</keyword>
<evidence type="ECO:0000256" key="4">
    <source>
        <dbReference type="ARBA" id="ARBA00022763"/>
    </source>
</evidence>
<dbReference type="InterPro" id="IPR022656">
    <property type="entry name" value="XPA_C"/>
</dbReference>
<keyword evidence="4" id="KW-0227">DNA damage</keyword>
<feature type="region of interest" description="Disordered" evidence="10">
    <location>
        <begin position="79"/>
        <end position="106"/>
    </location>
</feature>
<comment type="subcellular location">
    <subcellularLocation>
        <location evidence="1">Nucleus</location>
    </subcellularLocation>
</comment>
<dbReference type="Pfam" id="PF01286">
    <property type="entry name" value="XPA_N"/>
    <property type="match status" value="1"/>
</dbReference>
<dbReference type="GO" id="GO:0006284">
    <property type="term" value="P:base-excision repair"/>
    <property type="evidence" value="ECO:0007669"/>
    <property type="project" value="TreeGrafter"/>
</dbReference>
<dbReference type="AlphaFoldDB" id="A0A182QNJ1"/>
<evidence type="ECO:0000256" key="2">
    <source>
        <dbReference type="ARBA" id="ARBA00005548"/>
    </source>
</evidence>
<dbReference type="VEuPathDB" id="VectorBase:AFAF013755"/>
<evidence type="ECO:0000256" key="6">
    <source>
        <dbReference type="ARBA" id="ARBA00022833"/>
    </source>
</evidence>
<name>A0A182QNJ1_9DIPT</name>
<keyword evidence="3" id="KW-0479">Metal-binding</keyword>
<dbReference type="InterPro" id="IPR009061">
    <property type="entry name" value="DNA-bd_dom_put_sf"/>
</dbReference>
<evidence type="ECO:0000256" key="3">
    <source>
        <dbReference type="ARBA" id="ARBA00022723"/>
    </source>
</evidence>
<dbReference type="EnsemblMetazoa" id="AFAF013755-RA">
    <property type="protein sequence ID" value="AFAF013755-PA"/>
    <property type="gene ID" value="AFAF013755"/>
</dbReference>
<evidence type="ECO:0000313" key="13">
    <source>
        <dbReference type="Proteomes" id="UP000075886"/>
    </source>
</evidence>
<evidence type="ECO:0000259" key="11">
    <source>
        <dbReference type="Pfam" id="PF05181"/>
    </source>
</evidence>
<dbReference type="GO" id="GO:0000110">
    <property type="term" value="C:nucleotide-excision repair factor 1 complex"/>
    <property type="evidence" value="ECO:0007669"/>
    <property type="project" value="TreeGrafter"/>
</dbReference>
<dbReference type="EMBL" id="AXCN02000893">
    <property type="status" value="NOT_ANNOTATED_CDS"/>
    <property type="molecule type" value="Genomic_DNA"/>
</dbReference>
<dbReference type="GO" id="GO:0003684">
    <property type="term" value="F:damaged DNA binding"/>
    <property type="evidence" value="ECO:0007669"/>
    <property type="project" value="InterPro"/>
</dbReference>
<dbReference type="SUPFAM" id="SSF46955">
    <property type="entry name" value="Putative DNA-binding domain"/>
    <property type="match status" value="1"/>
</dbReference>
<feature type="domain" description="XPA C-terminal" evidence="11">
    <location>
        <begin position="146"/>
        <end position="197"/>
    </location>
</feature>
<dbReference type="InterPro" id="IPR022658">
    <property type="entry name" value="XPA_CS"/>
</dbReference>
<dbReference type="Proteomes" id="UP000075886">
    <property type="component" value="Unassembled WGS sequence"/>
</dbReference>
<reference evidence="12" key="2">
    <citation type="submission" date="2020-05" db="UniProtKB">
        <authorList>
            <consortium name="EnsemblMetazoa"/>
        </authorList>
    </citation>
    <scope>IDENTIFICATION</scope>
    <source>
        <strain evidence="12">FAR1</strain>
    </source>
</reference>
<dbReference type="Gene3D" id="3.90.530.10">
    <property type="entry name" value="XPA C-terminal domain"/>
    <property type="match status" value="1"/>
</dbReference>
<dbReference type="PROSITE" id="PS00752">
    <property type="entry name" value="XPA_1"/>
    <property type="match status" value="1"/>
</dbReference>
<dbReference type="GO" id="GO:0008270">
    <property type="term" value="F:zinc ion binding"/>
    <property type="evidence" value="ECO:0007669"/>
    <property type="project" value="UniProtKB-KW"/>
</dbReference>
<dbReference type="STRING" id="69004.A0A182QNJ1"/>
<dbReference type="GO" id="GO:0070914">
    <property type="term" value="P:UV-damage excision repair"/>
    <property type="evidence" value="ECO:0007669"/>
    <property type="project" value="TreeGrafter"/>
</dbReference>
<dbReference type="InterPro" id="IPR037129">
    <property type="entry name" value="XPA_sf"/>
</dbReference>
<evidence type="ECO:0000256" key="9">
    <source>
        <dbReference type="ARBA" id="ARBA00023242"/>
    </source>
</evidence>
<keyword evidence="5" id="KW-0863">Zinc-finger</keyword>
<dbReference type="FunFam" id="3.90.530.10:FF:000001">
    <property type="entry name" value="DNA repair protein complementing XP-A cells"/>
    <property type="match status" value="1"/>
</dbReference>
<dbReference type="GO" id="GO:0000715">
    <property type="term" value="P:nucleotide-excision repair, DNA damage recognition"/>
    <property type="evidence" value="ECO:0007669"/>
    <property type="project" value="TreeGrafter"/>
</dbReference>
<keyword evidence="6" id="KW-0862">Zinc</keyword>
<keyword evidence="13" id="KW-1185">Reference proteome</keyword>
<protein>
    <recommendedName>
        <fullName evidence="11">XPA C-terminal domain-containing protein</fullName>
    </recommendedName>
</protein>
<sequence>MSEPDAPSSSSASRQEQLSDYQRRRIEENRQKAINLRQARLLTHPYNNAAGADKKKPETAVSVNNVIKVSGTKYIDSGGGFLIEQRTNPTEEPTPEEEEPVPESDAVPVPIEYDECLECGDRFADSYLLNTFDYAVCDACRDPDGQHSLITRTEAKQEYLLKDCDLDRREPALKYISRKNPHNVRWGEMKLYLHVQIEKRALEVWGSEERLLQEKEEREEKREVAKVKKYNKRLKELRMDVRSSLYDKTVRAHVHEYGESEVYNEADDTYTRTCELCGHSETYEKM</sequence>
<dbReference type="NCBIfam" id="TIGR00598">
    <property type="entry name" value="rad14"/>
    <property type="match status" value="1"/>
</dbReference>
<dbReference type="PROSITE" id="PS00753">
    <property type="entry name" value="XPA_2"/>
    <property type="match status" value="1"/>
</dbReference>
<feature type="compositionally biased region" description="Basic and acidic residues" evidence="10">
    <location>
        <begin position="21"/>
        <end position="31"/>
    </location>
</feature>
<dbReference type="GO" id="GO:1901255">
    <property type="term" value="P:nucleotide-excision repair involved in interstrand cross-link repair"/>
    <property type="evidence" value="ECO:0007669"/>
    <property type="project" value="TreeGrafter"/>
</dbReference>
<organism evidence="12 13">
    <name type="scientific">Anopheles farauti</name>
    <dbReference type="NCBI Taxonomy" id="69004"/>
    <lineage>
        <taxon>Eukaryota</taxon>
        <taxon>Metazoa</taxon>
        <taxon>Ecdysozoa</taxon>
        <taxon>Arthropoda</taxon>
        <taxon>Hexapoda</taxon>
        <taxon>Insecta</taxon>
        <taxon>Pterygota</taxon>
        <taxon>Neoptera</taxon>
        <taxon>Endopterygota</taxon>
        <taxon>Diptera</taxon>
        <taxon>Nematocera</taxon>
        <taxon>Culicoidea</taxon>
        <taxon>Culicidae</taxon>
        <taxon>Anophelinae</taxon>
        <taxon>Anopheles</taxon>
    </lineage>
</organism>